<evidence type="ECO:0000313" key="2">
    <source>
        <dbReference type="EMBL" id="PWQ96900.1"/>
    </source>
</evidence>
<dbReference type="PROSITE" id="PS51257">
    <property type="entry name" value="PROKAR_LIPOPROTEIN"/>
    <property type="match status" value="1"/>
</dbReference>
<reference evidence="2 3" key="1">
    <citation type="submission" date="2018-05" db="EMBL/GenBank/DDBJ databases">
        <title>Leucothrix arctica sp. nov., isolated from Arctic seawater.</title>
        <authorList>
            <person name="Choi A."/>
            <person name="Baek K."/>
        </authorList>
    </citation>
    <scope>NUCLEOTIDE SEQUENCE [LARGE SCALE GENOMIC DNA]</scope>
    <source>
        <strain evidence="2 3">JCM 18388</strain>
    </source>
</reference>
<comment type="caution">
    <text evidence="2">The sequence shown here is derived from an EMBL/GenBank/DDBJ whole genome shotgun (WGS) entry which is preliminary data.</text>
</comment>
<dbReference type="AlphaFoldDB" id="A0A317CKP8"/>
<feature type="compositionally biased region" description="Low complexity" evidence="1">
    <location>
        <begin position="64"/>
        <end position="73"/>
    </location>
</feature>
<gene>
    <name evidence="2" type="ORF">DKW60_11880</name>
</gene>
<evidence type="ECO:0008006" key="4">
    <source>
        <dbReference type="Google" id="ProtNLM"/>
    </source>
</evidence>
<feature type="compositionally biased region" description="Basic and acidic residues" evidence="1">
    <location>
        <begin position="74"/>
        <end position="85"/>
    </location>
</feature>
<evidence type="ECO:0000256" key="1">
    <source>
        <dbReference type="SAM" id="MobiDB-lite"/>
    </source>
</evidence>
<protein>
    <recommendedName>
        <fullName evidence="4">Lipoprotein</fullName>
    </recommendedName>
</protein>
<sequence length="339" mass="36948">MSPFKISGICLAFVVLSGCGNDPEPEKSLPTLVVDNTERFAPVELKIPGVGEDTPTDATVLKIPDTPASAPDADATKPADAKSDDNASTDVAQVPANGAEQQVGQPVSNTEIPRPLLLSDVVHRRFSSLLQGPSEMPIIDAVFYPLGWSPDGKLAYAIEPPDEAVGSYFLNVYIQDLVTDKILWQDKYQSPPESNEGYQSFAAYWMAKETDMKTRFDKLGIKPMQEGVLFGGAINYDNDQISYSVQKKLKAQPDFGNIAMVSDYQVQVTSAVRGSKTVHKETFKAPLGVLDLDVIGYMRSGDPERVALLVGGVRRGWEGPPHVTWFKVIGANLKRGFKK</sequence>
<dbReference type="Proteomes" id="UP000245539">
    <property type="component" value="Unassembled WGS sequence"/>
</dbReference>
<keyword evidence="3" id="KW-1185">Reference proteome</keyword>
<name>A0A317CKP8_9GAMM</name>
<organism evidence="2 3">
    <name type="scientific">Leucothrix pacifica</name>
    <dbReference type="NCBI Taxonomy" id="1247513"/>
    <lineage>
        <taxon>Bacteria</taxon>
        <taxon>Pseudomonadati</taxon>
        <taxon>Pseudomonadota</taxon>
        <taxon>Gammaproteobacteria</taxon>
        <taxon>Thiotrichales</taxon>
        <taxon>Thiotrichaceae</taxon>
        <taxon>Leucothrix</taxon>
    </lineage>
</organism>
<feature type="region of interest" description="Disordered" evidence="1">
    <location>
        <begin position="48"/>
        <end position="89"/>
    </location>
</feature>
<dbReference type="EMBL" id="QGKM01000030">
    <property type="protein sequence ID" value="PWQ96900.1"/>
    <property type="molecule type" value="Genomic_DNA"/>
</dbReference>
<dbReference type="RefSeq" id="WP_109837870.1">
    <property type="nucleotide sequence ID" value="NZ_QGKM01000030.1"/>
</dbReference>
<dbReference type="OrthoDB" id="5622506at2"/>
<evidence type="ECO:0000313" key="3">
    <source>
        <dbReference type="Proteomes" id="UP000245539"/>
    </source>
</evidence>
<proteinExistence type="predicted"/>
<accession>A0A317CKP8</accession>